<dbReference type="Pfam" id="PF00078">
    <property type="entry name" value="RVT_1"/>
    <property type="match status" value="1"/>
</dbReference>
<dbReference type="STRING" id="67767.A0A0J7MMB1"/>
<dbReference type="AlphaFoldDB" id="A0A0J7MMB1"/>
<name>A0A0J7MMB1_LASNI</name>
<keyword evidence="4" id="KW-1185">Reference proteome</keyword>
<dbReference type="InterPro" id="IPR000477">
    <property type="entry name" value="RT_dom"/>
</dbReference>
<evidence type="ECO:0000256" key="1">
    <source>
        <dbReference type="SAM" id="MobiDB-lite"/>
    </source>
</evidence>
<evidence type="ECO:0000313" key="3">
    <source>
        <dbReference type="EMBL" id="KMQ81725.1"/>
    </source>
</evidence>
<accession>A0A0J7MMB1</accession>
<evidence type="ECO:0000313" key="4">
    <source>
        <dbReference type="Proteomes" id="UP000036403"/>
    </source>
</evidence>
<reference evidence="3 4" key="1">
    <citation type="submission" date="2015-04" db="EMBL/GenBank/DDBJ databases">
        <title>Lasius niger genome sequencing.</title>
        <authorList>
            <person name="Konorov E.A."/>
            <person name="Nikitin M.A."/>
            <person name="Kirill M.V."/>
            <person name="Chang P."/>
        </authorList>
    </citation>
    <scope>NUCLEOTIDE SEQUENCE [LARGE SCALE GENOMIC DNA]</scope>
    <source>
        <tissue evidence="3">Whole</tissue>
    </source>
</reference>
<dbReference type="GO" id="GO:0003964">
    <property type="term" value="F:RNA-directed DNA polymerase activity"/>
    <property type="evidence" value="ECO:0007669"/>
    <property type="project" value="UniProtKB-KW"/>
</dbReference>
<dbReference type="PANTHER" id="PTHR19446">
    <property type="entry name" value="REVERSE TRANSCRIPTASES"/>
    <property type="match status" value="1"/>
</dbReference>
<feature type="domain" description="Reverse transcriptase" evidence="2">
    <location>
        <begin position="1"/>
        <end position="83"/>
    </location>
</feature>
<keyword evidence="3" id="KW-0808">Transferase</keyword>
<feature type="region of interest" description="Disordered" evidence="1">
    <location>
        <begin position="89"/>
        <end position="115"/>
    </location>
</feature>
<comment type="caution">
    <text evidence="3">The sequence shown here is derived from an EMBL/GenBank/DDBJ whole genome shotgun (WGS) entry which is preliminary data.</text>
</comment>
<dbReference type="EMBL" id="LBMM01032368">
    <property type="protein sequence ID" value="KMQ81725.1"/>
    <property type="molecule type" value="Genomic_DNA"/>
</dbReference>
<keyword evidence="3" id="KW-0548">Nucleotidyltransferase</keyword>
<organism evidence="3 4">
    <name type="scientific">Lasius niger</name>
    <name type="common">Black garden ant</name>
    <dbReference type="NCBI Taxonomy" id="67767"/>
    <lineage>
        <taxon>Eukaryota</taxon>
        <taxon>Metazoa</taxon>
        <taxon>Ecdysozoa</taxon>
        <taxon>Arthropoda</taxon>
        <taxon>Hexapoda</taxon>
        <taxon>Insecta</taxon>
        <taxon>Pterygota</taxon>
        <taxon>Neoptera</taxon>
        <taxon>Endopterygota</taxon>
        <taxon>Hymenoptera</taxon>
        <taxon>Apocrita</taxon>
        <taxon>Aculeata</taxon>
        <taxon>Formicoidea</taxon>
        <taxon>Formicidae</taxon>
        <taxon>Formicinae</taxon>
        <taxon>Lasius</taxon>
        <taxon>Lasius</taxon>
    </lineage>
</organism>
<dbReference type="Proteomes" id="UP000036403">
    <property type="component" value="Unassembled WGS sequence"/>
</dbReference>
<keyword evidence="3" id="KW-0695">RNA-directed DNA polymerase</keyword>
<evidence type="ECO:0000259" key="2">
    <source>
        <dbReference type="Pfam" id="PF00078"/>
    </source>
</evidence>
<feature type="non-terminal residue" evidence="3">
    <location>
        <position position="1"/>
    </location>
</feature>
<gene>
    <name evidence="3" type="ORF">RF55_25430</name>
</gene>
<dbReference type="OrthoDB" id="7555282at2759"/>
<proteinExistence type="predicted"/>
<dbReference type="PaxDb" id="67767-A0A0J7MMB1"/>
<protein>
    <submittedName>
        <fullName evidence="3">Rna-directed dna polymerase from mobile element jockey-like protein</fullName>
    </submittedName>
</protein>
<sequence>SYRPISLLPIASKVFEKLLLKRLLPIIEEENLIPNHQFGFRRQHTTLEQVHRIVNKIHHGLEGKRFCSAAFLDITQTFDKAFLSKISGRNNEPASNQSGSTPEECTRSGTLPNIH</sequence>